<feature type="domain" description="RING-type" evidence="5">
    <location>
        <begin position="38"/>
        <end position="87"/>
    </location>
</feature>
<dbReference type="GO" id="GO:0008270">
    <property type="term" value="F:zinc ion binding"/>
    <property type="evidence" value="ECO:0007669"/>
    <property type="project" value="UniProtKB-KW"/>
</dbReference>
<dbReference type="Proteomes" id="UP000785679">
    <property type="component" value="Unassembled WGS sequence"/>
</dbReference>
<dbReference type="InterPro" id="IPR052667">
    <property type="entry name" value="E3_ubiquitin-ligase_RING"/>
</dbReference>
<dbReference type="SMART" id="SM00184">
    <property type="entry name" value="RING"/>
    <property type="match status" value="1"/>
</dbReference>
<dbReference type="PANTHER" id="PTHR47156:SF10">
    <property type="entry name" value="E3 UBIQUITIN-PROTEIN LIGASE TRIM-21-RELATED"/>
    <property type="match status" value="1"/>
</dbReference>
<evidence type="ECO:0000256" key="2">
    <source>
        <dbReference type="ARBA" id="ARBA00022771"/>
    </source>
</evidence>
<protein>
    <recommendedName>
        <fullName evidence="5">RING-type domain-containing protein</fullName>
    </recommendedName>
</protein>
<keyword evidence="7" id="KW-1185">Reference proteome</keyword>
<keyword evidence="2 4" id="KW-0863">Zinc-finger</keyword>
<evidence type="ECO:0000256" key="4">
    <source>
        <dbReference type="PROSITE-ProRule" id="PRU00175"/>
    </source>
</evidence>
<keyword evidence="3" id="KW-0862">Zinc</keyword>
<name>A0A8J8NTN1_HALGN</name>
<evidence type="ECO:0000313" key="7">
    <source>
        <dbReference type="Proteomes" id="UP000785679"/>
    </source>
</evidence>
<dbReference type="PROSITE" id="PS50089">
    <property type="entry name" value="ZF_RING_2"/>
    <property type="match status" value="1"/>
</dbReference>
<evidence type="ECO:0000256" key="1">
    <source>
        <dbReference type="ARBA" id="ARBA00022723"/>
    </source>
</evidence>
<dbReference type="InterPro" id="IPR013083">
    <property type="entry name" value="Znf_RING/FYVE/PHD"/>
</dbReference>
<evidence type="ECO:0000256" key="3">
    <source>
        <dbReference type="ARBA" id="ARBA00022833"/>
    </source>
</evidence>
<dbReference type="Pfam" id="PF13445">
    <property type="entry name" value="zf-RING_UBOX"/>
    <property type="match status" value="1"/>
</dbReference>
<dbReference type="SUPFAM" id="SSF57850">
    <property type="entry name" value="RING/U-box"/>
    <property type="match status" value="1"/>
</dbReference>
<evidence type="ECO:0000259" key="5">
    <source>
        <dbReference type="PROSITE" id="PS50089"/>
    </source>
</evidence>
<dbReference type="AlphaFoldDB" id="A0A8J8NTN1"/>
<dbReference type="InterPro" id="IPR017907">
    <property type="entry name" value="Znf_RING_CS"/>
</dbReference>
<evidence type="ECO:0000313" key="6">
    <source>
        <dbReference type="EMBL" id="TNV80504.1"/>
    </source>
</evidence>
<dbReference type="Gene3D" id="3.30.40.10">
    <property type="entry name" value="Zinc/RING finger domain, C3HC4 (zinc finger)"/>
    <property type="match status" value="1"/>
</dbReference>
<dbReference type="InterPro" id="IPR001841">
    <property type="entry name" value="Znf_RING"/>
</dbReference>
<proteinExistence type="predicted"/>
<dbReference type="InterPro" id="IPR027370">
    <property type="entry name" value="Znf-RING_euk"/>
</dbReference>
<dbReference type="EMBL" id="RRYP01007433">
    <property type="protein sequence ID" value="TNV80504.1"/>
    <property type="molecule type" value="Genomic_DNA"/>
</dbReference>
<keyword evidence="1" id="KW-0479">Metal-binding</keyword>
<dbReference type="PROSITE" id="PS00518">
    <property type="entry name" value="ZF_RING_1"/>
    <property type="match status" value="1"/>
</dbReference>
<dbReference type="PANTHER" id="PTHR47156">
    <property type="entry name" value="PROTEIN CBG20824"/>
    <property type="match status" value="1"/>
</dbReference>
<sequence length="263" mass="30843">MNEEQLSKFHELYFAIIAKQVANLSEKQCLRNTDSFLCSICFQPFSNKKSDDHCPMILIECGHTFCLMCIKNFKEDFSTRYKCPLDKAMSYHTVANFHLLSQISNAPKQEFRPTCEQHQGRDILFYKPNLQKFYCQQCLDEDNINNSSLSVIDGLLFIAYESQKPKLQEWIKHKVQTNLQEELGECKFLEKSQIKQSQDKLVNEYKSSKMEVIKKITAEFDAMIAKIETNFSDDVYQEAIKIKRELAHLRFDRKVAFSQISRI</sequence>
<reference evidence="6" key="1">
    <citation type="submission" date="2019-06" db="EMBL/GenBank/DDBJ databases">
        <authorList>
            <person name="Zheng W."/>
        </authorList>
    </citation>
    <scope>NUCLEOTIDE SEQUENCE</scope>
    <source>
        <strain evidence="6">QDHG01</strain>
    </source>
</reference>
<organism evidence="6 7">
    <name type="scientific">Halteria grandinella</name>
    <dbReference type="NCBI Taxonomy" id="5974"/>
    <lineage>
        <taxon>Eukaryota</taxon>
        <taxon>Sar</taxon>
        <taxon>Alveolata</taxon>
        <taxon>Ciliophora</taxon>
        <taxon>Intramacronucleata</taxon>
        <taxon>Spirotrichea</taxon>
        <taxon>Stichotrichia</taxon>
        <taxon>Sporadotrichida</taxon>
        <taxon>Halteriidae</taxon>
        <taxon>Halteria</taxon>
    </lineage>
</organism>
<comment type="caution">
    <text evidence="6">The sequence shown here is derived from an EMBL/GenBank/DDBJ whole genome shotgun (WGS) entry which is preliminary data.</text>
</comment>
<accession>A0A8J8NTN1</accession>
<dbReference type="OrthoDB" id="5876225at2759"/>
<gene>
    <name evidence="6" type="ORF">FGO68_gene13038</name>
</gene>